<proteinExistence type="predicted"/>
<evidence type="ECO:0000313" key="1">
    <source>
        <dbReference type="EMBL" id="GBO30997.1"/>
    </source>
</evidence>
<reference evidence="1 2" key="1">
    <citation type="journal article" date="2019" name="Sci. Rep.">
        <title>Orb-weaving spider Araneus ventricosus genome elucidates the spidroin gene catalogue.</title>
        <authorList>
            <person name="Kono N."/>
            <person name="Nakamura H."/>
            <person name="Ohtoshi R."/>
            <person name="Moran D.A.P."/>
            <person name="Shinohara A."/>
            <person name="Yoshida Y."/>
            <person name="Fujiwara M."/>
            <person name="Mori M."/>
            <person name="Tomita M."/>
            <person name="Arakawa K."/>
        </authorList>
    </citation>
    <scope>NUCLEOTIDE SEQUENCE [LARGE SCALE GENOMIC DNA]</scope>
</reference>
<gene>
    <name evidence="1" type="ORF">AVEN_177280_1</name>
</gene>
<sequence length="114" mass="13277">MRASNRLSGYFRPVGTDRALPASRLWSTLPAGVHPKRSEDDIQAESSPFAFTKLDGYYLMERHERVVLLMDRGYSSFIAVTHVLNKLQEEKFSMIGESRDIFLIYRHHEKISFR</sequence>
<keyword evidence="2" id="KW-1185">Reference proteome</keyword>
<dbReference type="EMBL" id="BGPR01054214">
    <property type="protein sequence ID" value="GBO30997.1"/>
    <property type="molecule type" value="Genomic_DNA"/>
</dbReference>
<organism evidence="1 2">
    <name type="scientific">Araneus ventricosus</name>
    <name type="common">Orbweaver spider</name>
    <name type="synonym">Epeira ventricosa</name>
    <dbReference type="NCBI Taxonomy" id="182803"/>
    <lineage>
        <taxon>Eukaryota</taxon>
        <taxon>Metazoa</taxon>
        <taxon>Ecdysozoa</taxon>
        <taxon>Arthropoda</taxon>
        <taxon>Chelicerata</taxon>
        <taxon>Arachnida</taxon>
        <taxon>Araneae</taxon>
        <taxon>Araneomorphae</taxon>
        <taxon>Entelegynae</taxon>
        <taxon>Araneoidea</taxon>
        <taxon>Araneidae</taxon>
        <taxon>Araneus</taxon>
    </lineage>
</organism>
<protein>
    <submittedName>
        <fullName evidence="1">Uncharacterized protein</fullName>
    </submittedName>
</protein>
<comment type="caution">
    <text evidence="1">The sequence shown here is derived from an EMBL/GenBank/DDBJ whole genome shotgun (WGS) entry which is preliminary data.</text>
</comment>
<dbReference type="AlphaFoldDB" id="A0A4Y2W4Y1"/>
<accession>A0A4Y2W4Y1</accession>
<dbReference type="Proteomes" id="UP000499080">
    <property type="component" value="Unassembled WGS sequence"/>
</dbReference>
<name>A0A4Y2W4Y1_ARAVE</name>
<evidence type="ECO:0000313" key="2">
    <source>
        <dbReference type="Proteomes" id="UP000499080"/>
    </source>
</evidence>